<organism evidence="2">
    <name type="scientific">marine sediment metagenome</name>
    <dbReference type="NCBI Taxonomy" id="412755"/>
    <lineage>
        <taxon>unclassified sequences</taxon>
        <taxon>metagenomes</taxon>
        <taxon>ecological metagenomes</taxon>
    </lineage>
</organism>
<dbReference type="AlphaFoldDB" id="A0A0F8Z2H9"/>
<gene>
    <name evidence="2" type="ORF">LCGC14_2748130</name>
</gene>
<feature type="region of interest" description="Disordered" evidence="1">
    <location>
        <begin position="224"/>
        <end position="244"/>
    </location>
</feature>
<feature type="compositionally biased region" description="Low complexity" evidence="1">
    <location>
        <begin position="279"/>
        <end position="302"/>
    </location>
</feature>
<accession>A0A0F8Z2H9</accession>
<dbReference type="EMBL" id="LAZR01050177">
    <property type="protein sequence ID" value="KKK87947.1"/>
    <property type="molecule type" value="Genomic_DNA"/>
</dbReference>
<dbReference type="SUPFAM" id="SSF49265">
    <property type="entry name" value="Fibronectin type III"/>
    <property type="match status" value="1"/>
</dbReference>
<evidence type="ECO:0000313" key="2">
    <source>
        <dbReference type="EMBL" id="KKK87947.1"/>
    </source>
</evidence>
<name>A0A0F8Z2H9_9ZZZZ</name>
<reference evidence="2" key="1">
    <citation type="journal article" date="2015" name="Nature">
        <title>Complex archaea that bridge the gap between prokaryotes and eukaryotes.</title>
        <authorList>
            <person name="Spang A."/>
            <person name="Saw J.H."/>
            <person name="Jorgensen S.L."/>
            <person name="Zaremba-Niedzwiedzka K."/>
            <person name="Martijn J."/>
            <person name="Lind A.E."/>
            <person name="van Eijk R."/>
            <person name="Schleper C."/>
            <person name="Guy L."/>
            <person name="Ettema T.J."/>
        </authorList>
    </citation>
    <scope>NUCLEOTIDE SEQUENCE</scope>
</reference>
<dbReference type="PROSITE" id="PS51257">
    <property type="entry name" value="PROKAR_LIPOPROTEIN"/>
    <property type="match status" value="1"/>
</dbReference>
<comment type="caution">
    <text evidence="2">The sequence shown here is derived from an EMBL/GenBank/DDBJ whole genome shotgun (WGS) entry which is preliminary data.</text>
</comment>
<evidence type="ECO:0008006" key="3">
    <source>
        <dbReference type="Google" id="ProtNLM"/>
    </source>
</evidence>
<feature type="compositionally biased region" description="Polar residues" evidence="1">
    <location>
        <begin position="265"/>
        <end position="278"/>
    </location>
</feature>
<protein>
    <recommendedName>
        <fullName evidence="3">Fibronectin type-III domain-containing protein</fullName>
    </recommendedName>
</protein>
<proteinExistence type="predicted"/>
<feature type="non-terminal residue" evidence="2">
    <location>
        <position position="371"/>
    </location>
</feature>
<dbReference type="InterPro" id="IPR036116">
    <property type="entry name" value="FN3_sf"/>
</dbReference>
<sequence length="371" mass="38399">MKTGTLTSFAFVALMVACVGLSQGAVIMNDGFEAAETLAGNGWTGAWNFSGATYGNPANYIWSAGDKGTTTKDTGYAIQSGDNLELVFDIRDMDDEIATGELVIGTLFYNAGAGDVVLDSVGYDDGDVPGGWNNGLGYLLVTATAGSVGYDLQVSFEFTYDGLGGQQRFGIDNVIVSEVVLDVIPPTPNPATFSSAPSPYSDTAIIMTATTGSDQTGPVEYYFNETTSGPGATDSGWQTSASYSDSGLDADTQYTYTVQMRDSVTTPNVGSASSGANVTTNADPDTTAPTPNPATFASAPSANGSSVIHMTATTGSDATPGPIEYYFSETTSGPGATDSGWQTSVSYTDSGLDADTQYTYTVQMRDAVIPT</sequence>
<evidence type="ECO:0000256" key="1">
    <source>
        <dbReference type="SAM" id="MobiDB-lite"/>
    </source>
</evidence>
<feature type="region of interest" description="Disordered" evidence="1">
    <location>
        <begin position="265"/>
        <end position="303"/>
    </location>
</feature>